<proteinExistence type="predicted"/>
<dbReference type="EMBL" id="GGEC01057034">
    <property type="protein sequence ID" value="MBX37518.1"/>
    <property type="molecule type" value="Transcribed_RNA"/>
</dbReference>
<protein>
    <submittedName>
        <fullName evidence="1">Uncharacterized protein</fullName>
    </submittedName>
</protein>
<reference evidence="1" key="1">
    <citation type="submission" date="2018-02" db="EMBL/GenBank/DDBJ databases">
        <title>Rhizophora mucronata_Transcriptome.</title>
        <authorList>
            <person name="Meera S.P."/>
            <person name="Sreeshan A."/>
            <person name="Augustine A."/>
        </authorList>
    </citation>
    <scope>NUCLEOTIDE SEQUENCE</scope>
    <source>
        <tissue evidence="1">Leaf</tissue>
    </source>
</reference>
<evidence type="ECO:0000313" key="1">
    <source>
        <dbReference type="EMBL" id="MBX37518.1"/>
    </source>
</evidence>
<organism evidence="1">
    <name type="scientific">Rhizophora mucronata</name>
    <name type="common">Asiatic mangrove</name>
    <dbReference type="NCBI Taxonomy" id="61149"/>
    <lineage>
        <taxon>Eukaryota</taxon>
        <taxon>Viridiplantae</taxon>
        <taxon>Streptophyta</taxon>
        <taxon>Embryophyta</taxon>
        <taxon>Tracheophyta</taxon>
        <taxon>Spermatophyta</taxon>
        <taxon>Magnoliopsida</taxon>
        <taxon>eudicotyledons</taxon>
        <taxon>Gunneridae</taxon>
        <taxon>Pentapetalae</taxon>
        <taxon>rosids</taxon>
        <taxon>fabids</taxon>
        <taxon>Malpighiales</taxon>
        <taxon>Rhizophoraceae</taxon>
        <taxon>Rhizophora</taxon>
    </lineage>
</organism>
<name>A0A2P2N4Z1_RHIMU</name>
<accession>A0A2P2N4Z1</accession>
<dbReference type="AlphaFoldDB" id="A0A2P2N4Z1"/>
<sequence>MLFGWTPRRNLLTTRLLQRVYNHIFKPMKVLIFIELSEH</sequence>